<accession>A0A643K1A7</accession>
<protein>
    <submittedName>
        <fullName evidence="4">Uncharacterized protein</fullName>
    </submittedName>
</protein>
<reference evidence="4" key="1">
    <citation type="submission" date="2019-09" db="EMBL/GenBank/DDBJ databases">
        <title>Genomic analysis of Haloferax sp. CBA1149.</title>
        <authorList>
            <person name="Roh S.W."/>
        </authorList>
    </citation>
    <scope>NUCLEOTIDE SEQUENCE</scope>
    <source>
        <strain evidence="4">CBA1149</strain>
    </source>
</reference>
<dbReference type="AlphaFoldDB" id="A0A643K1A7"/>
<evidence type="ECO:0000313" key="4">
    <source>
        <dbReference type="EMBL" id="KAB1186895.1"/>
    </source>
</evidence>
<dbReference type="EMBL" id="VZUS01000003">
    <property type="protein sequence ID" value="KAB1185674.1"/>
    <property type="molecule type" value="Genomic_DNA"/>
</dbReference>
<evidence type="ECO:0000313" key="5">
    <source>
        <dbReference type="EMBL" id="KAB1187794.1"/>
    </source>
</evidence>
<gene>
    <name evidence="4" type="ORF">Hfx1149_02170</name>
    <name evidence="5" type="ORF">Hfx1149_07005</name>
    <name evidence="3" type="ORF">Hfx1149_14510</name>
    <name evidence="2" type="ORF">Hfx1149_14655</name>
</gene>
<evidence type="ECO:0000313" key="2">
    <source>
        <dbReference type="EMBL" id="KAB1185674.1"/>
    </source>
</evidence>
<dbReference type="RefSeq" id="WP_151135008.1">
    <property type="nucleotide sequence ID" value="NZ_VZUS01000001.1"/>
</dbReference>
<feature type="transmembrane region" description="Helical" evidence="1">
    <location>
        <begin position="20"/>
        <end position="38"/>
    </location>
</feature>
<organism evidence="4">
    <name type="scientific">Haloferax sp. CBA1149</name>
    <dbReference type="NCBI Taxonomy" id="2650753"/>
    <lineage>
        <taxon>Archaea</taxon>
        <taxon>Methanobacteriati</taxon>
        <taxon>Methanobacteriota</taxon>
        <taxon>Stenosarchaea group</taxon>
        <taxon>Halobacteria</taxon>
        <taxon>Halobacteriales</taxon>
        <taxon>Haloferacaceae</taxon>
        <taxon>Haloferax</taxon>
    </lineage>
</organism>
<comment type="caution">
    <text evidence="4">The sequence shown here is derived from an EMBL/GenBank/DDBJ whole genome shotgun (WGS) entry which is preliminary data.</text>
</comment>
<keyword evidence="1" id="KW-0472">Membrane</keyword>
<dbReference type="EMBL" id="VZUS01000001">
    <property type="protein sequence ID" value="KAB1186895.1"/>
    <property type="molecule type" value="Genomic_DNA"/>
</dbReference>
<dbReference type="EMBL" id="VZUS01000001">
    <property type="protein sequence ID" value="KAB1187794.1"/>
    <property type="molecule type" value="Genomic_DNA"/>
</dbReference>
<evidence type="ECO:0000313" key="3">
    <source>
        <dbReference type="EMBL" id="KAB1185828.1"/>
    </source>
</evidence>
<sequence length="176" mass="19220">MVTLPTIVAQSSSSASLPDSTIIGVAASFVSAFLVYSARQVWERKKLKRALLTEVGQMTGITDCANQMARLSKRPPGRQLQPDDMPSPDSIPTTVYEASAVNIGLLGGVFRGSELENAVDFYSKVTKYKGVIQRISESENVSEEIPDTVQEDLYDNIGELEETRAEIVSRSKFVEG</sequence>
<name>A0A643K1A7_9EURY</name>
<evidence type="ECO:0000256" key="1">
    <source>
        <dbReference type="SAM" id="Phobius"/>
    </source>
</evidence>
<proteinExistence type="predicted"/>
<keyword evidence="1" id="KW-1133">Transmembrane helix</keyword>
<keyword evidence="1" id="KW-0812">Transmembrane</keyword>
<dbReference type="EMBL" id="VZUS01000002">
    <property type="protein sequence ID" value="KAB1185828.1"/>
    <property type="molecule type" value="Genomic_DNA"/>
</dbReference>